<proteinExistence type="predicted"/>
<dbReference type="AlphaFoldDB" id="A0A9X8UL24"/>
<sequence length="390" mass="41818">MKRISQELVQYATEMRHLLHQNAELSFHEYKTTEIILSELRKLPVEITTWEDICGAVALLRGGSPGPTVALRADIDALPLQEDSGSPYASKNPGAMHACAHDMHTAILLGVAKYYSEHKDELRGNLKFIFQPAEEVPPGGAKTLIEKGVLQNPKVDAVFGLHHATENRTGEIGIHYGQFLASADSFTLTLHVKGGGGSAPHKGVDGIMVAAEIITAIEVAMTRRIDPVKVALISFGTIHAGTAFNILANTVEISGTARTLDPEAMRQIPQIIEETASGIAAVYGGTVELDYKAGYPCVVNDMRMTKILETAAVKAIGSEKVFNADAIMAGDDMAYYLQEVPGSYFWLGITPQSGIIAPAHTPKFDIDEGAIETGLEVMAAVAAEALEELA</sequence>
<dbReference type="InterPro" id="IPR011650">
    <property type="entry name" value="Peptidase_M20_dimer"/>
</dbReference>
<evidence type="ECO:0000313" key="3">
    <source>
        <dbReference type="EMBL" id="TCL45026.1"/>
    </source>
</evidence>
<reference evidence="3 4" key="1">
    <citation type="submission" date="2019-03" db="EMBL/GenBank/DDBJ databases">
        <title>Genomic Encyclopedia of Type Strains, Phase IV (KMG-IV): sequencing the most valuable type-strain genomes for metagenomic binning, comparative biology and taxonomic classification.</title>
        <authorList>
            <person name="Goeker M."/>
        </authorList>
    </citation>
    <scope>NUCLEOTIDE SEQUENCE [LARGE SCALE GENOMIC DNA]</scope>
    <source>
        <strain evidence="3 4">DSM 100433</strain>
    </source>
</reference>
<dbReference type="PANTHER" id="PTHR11014:SF63">
    <property type="entry name" value="METALLOPEPTIDASE, PUTATIVE (AFU_ORTHOLOGUE AFUA_6G09600)-RELATED"/>
    <property type="match status" value="1"/>
</dbReference>
<dbReference type="RefSeq" id="WP_132083317.1">
    <property type="nucleotide sequence ID" value="NZ_SLUK01000001.1"/>
</dbReference>
<dbReference type="NCBIfam" id="TIGR01891">
    <property type="entry name" value="amidohydrolases"/>
    <property type="match status" value="1"/>
</dbReference>
<feature type="binding site" evidence="1">
    <location>
        <position position="135"/>
    </location>
    <ligand>
        <name>Mn(2+)</name>
        <dbReference type="ChEBI" id="CHEBI:29035"/>
        <label>2</label>
    </ligand>
</feature>
<dbReference type="Pfam" id="PF07687">
    <property type="entry name" value="M20_dimer"/>
    <property type="match status" value="1"/>
</dbReference>
<dbReference type="PANTHER" id="PTHR11014">
    <property type="entry name" value="PEPTIDASE M20 FAMILY MEMBER"/>
    <property type="match status" value="1"/>
</dbReference>
<gene>
    <name evidence="3" type="ORF">EDD78_1013</name>
</gene>
<feature type="binding site" evidence="1">
    <location>
        <position position="162"/>
    </location>
    <ligand>
        <name>Mn(2+)</name>
        <dbReference type="ChEBI" id="CHEBI:29035"/>
        <label>2</label>
    </ligand>
</feature>
<dbReference type="EMBL" id="SLUK01000001">
    <property type="protein sequence ID" value="TCL45026.1"/>
    <property type="molecule type" value="Genomic_DNA"/>
</dbReference>
<dbReference type="InterPro" id="IPR002933">
    <property type="entry name" value="Peptidase_M20"/>
</dbReference>
<evidence type="ECO:0000256" key="1">
    <source>
        <dbReference type="PIRSR" id="PIRSR005962-1"/>
    </source>
</evidence>
<name>A0A9X8UL24_9FIRM</name>
<evidence type="ECO:0000259" key="2">
    <source>
        <dbReference type="Pfam" id="PF07687"/>
    </source>
</evidence>
<dbReference type="Pfam" id="PF01546">
    <property type="entry name" value="Peptidase_M20"/>
    <property type="match status" value="1"/>
</dbReference>
<comment type="caution">
    <text evidence="3">The sequence shown here is derived from an EMBL/GenBank/DDBJ whole genome shotgun (WGS) entry which is preliminary data.</text>
</comment>
<comment type="cofactor">
    <cofactor evidence="1">
        <name>Mn(2+)</name>
        <dbReference type="ChEBI" id="CHEBI:29035"/>
    </cofactor>
    <text evidence="1">The Mn(2+) ion enhances activity.</text>
</comment>
<dbReference type="GO" id="GO:0046872">
    <property type="term" value="F:metal ion binding"/>
    <property type="evidence" value="ECO:0007669"/>
    <property type="project" value="UniProtKB-KW"/>
</dbReference>
<dbReference type="Gene3D" id="3.30.70.360">
    <property type="match status" value="1"/>
</dbReference>
<dbReference type="InterPro" id="IPR036264">
    <property type="entry name" value="Bact_exopeptidase_dim_dom"/>
</dbReference>
<keyword evidence="1" id="KW-0464">Manganese</keyword>
<evidence type="ECO:0000313" key="4">
    <source>
        <dbReference type="Proteomes" id="UP000294682"/>
    </source>
</evidence>
<feature type="binding site" evidence="1">
    <location>
        <position position="360"/>
    </location>
    <ligand>
        <name>Mn(2+)</name>
        <dbReference type="ChEBI" id="CHEBI:29035"/>
        <label>2</label>
    </ligand>
</feature>
<keyword evidence="1" id="KW-0479">Metal-binding</keyword>
<dbReference type="InterPro" id="IPR017439">
    <property type="entry name" value="Amidohydrolase"/>
</dbReference>
<accession>A0A9X8UL24</accession>
<dbReference type="PIRSF" id="PIRSF005962">
    <property type="entry name" value="Pept_M20D_amidohydro"/>
    <property type="match status" value="1"/>
</dbReference>
<keyword evidence="4" id="KW-1185">Reference proteome</keyword>
<dbReference type="GO" id="GO:0016787">
    <property type="term" value="F:hydrolase activity"/>
    <property type="evidence" value="ECO:0007669"/>
    <property type="project" value="InterPro"/>
</dbReference>
<protein>
    <submittedName>
        <fullName evidence="3">Amidohydrolase</fullName>
    </submittedName>
</protein>
<dbReference type="SUPFAM" id="SSF55031">
    <property type="entry name" value="Bacterial exopeptidase dimerisation domain"/>
    <property type="match status" value="1"/>
</dbReference>
<organism evidence="3 4">
    <name type="scientific">Harryflintia acetispora</name>
    <dbReference type="NCBI Taxonomy" id="1849041"/>
    <lineage>
        <taxon>Bacteria</taxon>
        <taxon>Bacillati</taxon>
        <taxon>Bacillota</taxon>
        <taxon>Clostridia</taxon>
        <taxon>Eubacteriales</taxon>
        <taxon>Oscillospiraceae</taxon>
        <taxon>Harryflintia</taxon>
    </lineage>
</organism>
<dbReference type="SUPFAM" id="SSF53187">
    <property type="entry name" value="Zn-dependent exopeptidases"/>
    <property type="match status" value="1"/>
</dbReference>
<feature type="domain" description="Peptidase M20 dimerisation" evidence="2">
    <location>
        <begin position="185"/>
        <end position="277"/>
    </location>
</feature>
<dbReference type="Proteomes" id="UP000294682">
    <property type="component" value="Unassembled WGS sequence"/>
</dbReference>
<feature type="binding site" evidence="1">
    <location>
        <position position="99"/>
    </location>
    <ligand>
        <name>Mn(2+)</name>
        <dbReference type="ChEBI" id="CHEBI:29035"/>
        <label>2</label>
    </ligand>
</feature>
<dbReference type="Gene3D" id="3.40.630.10">
    <property type="entry name" value="Zn peptidases"/>
    <property type="match status" value="1"/>
</dbReference>
<feature type="binding site" evidence="1">
    <location>
        <position position="101"/>
    </location>
    <ligand>
        <name>Mn(2+)</name>
        <dbReference type="ChEBI" id="CHEBI:29035"/>
        <label>2</label>
    </ligand>
</feature>